<evidence type="ECO:0000259" key="11">
    <source>
        <dbReference type="Pfam" id="PF20259"/>
    </source>
</evidence>
<dbReference type="NCBIfam" id="NF001138">
    <property type="entry name" value="PRK00143.1"/>
    <property type="match status" value="1"/>
</dbReference>
<evidence type="ECO:0000256" key="3">
    <source>
        <dbReference type="ARBA" id="ARBA00022679"/>
    </source>
</evidence>
<evidence type="ECO:0000256" key="9">
    <source>
        <dbReference type="ARBA" id="ARBA00051542"/>
    </source>
</evidence>
<keyword evidence="5" id="KW-0547">Nucleotide-binding</keyword>
<protein>
    <recommendedName>
        <fullName evidence="1">tRNA-uridine 2-sulfurtransferase</fullName>
        <ecNumber evidence="1">2.8.1.13</ecNumber>
    </recommendedName>
</protein>
<proteinExistence type="predicted"/>
<sequence>MTDDSMANGSFAGVCRQQFQDRIDAMRVAAHLGIPFRTWDLSREYRAAVVDYLIREYAAGRTPNPDVMCNRRIKFGIFLERALEAGADYIATGHYARLMRSGQGSVNNEQSLLLAPCSLFTGVDFNKDQSYFLWTLGQEELRRTLFPVGEFTKPEVREMARKFGLPTAEKPDSQGICFIGEINVREFLQQHIPSERGKVLTASGKAVGEHQGAAFYTIGQRHGIGTGGRPALPGEPRPAMSGAGGIPYYVIGKDMAANTLTVAEGPYDKHLFRAELEARSAHWVAGRVPSFPLRCSARIRYRQPLQTCIVTNHKSLGTGATIREASFRVTNGSMTHDQLLVHFDEPQRAVTPGQSIVFYRGEVMLGGAIIQ</sequence>
<keyword evidence="3" id="KW-0808">Transferase</keyword>
<keyword evidence="6" id="KW-0067">ATP-binding</keyword>
<dbReference type="GO" id="GO:0005524">
    <property type="term" value="F:ATP binding"/>
    <property type="evidence" value="ECO:0007669"/>
    <property type="project" value="UniProtKB-KW"/>
</dbReference>
<evidence type="ECO:0000259" key="10">
    <source>
        <dbReference type="Pfam" id="PF20258"/>
    </source>
</evidence>
<dbReference type="PANTHER" id="PTHR11933:SF5">
    <property type="entry name" value="MITOCHONDRIAL TRNA-SPECIFIC 2-THIOURIDYLASE 1"/>
    <property type="match status" value="1"/>
</dbReference>
<dbReference type="STRING" id="1802281.A3A44_01900"/>
<dbReference type="Pfam" id="PF20259">
    <property type="entry name" value="tRNA_Me_trans_M"/>
    <property type="match status" value="1"/>
</dbReference>
<dbReference type="Proteomes" id="UP000178977">
    <property type="component" value="Unassembled WGS sequence"/>
</dbReference>
<feature type="domain" description="tRNA-specific 2-thiouridylase MnmA-like C-terminal" evidence="10">
    <location>
        <begin position="336"/>
        <end position="370"/>
    </location>
</feature>
<comment type="caution">
    <text evidence="12">The sequence shown here is derived from an EMBL/GenBank/DDBJ whole genome shotgun (WGS) entry which is preliminary data.</text>
</comment>
<dbReference type="SUPFAM" id="SSF52402">
    <property type="entry name" value="Adenine nucleotide alpha hydrolases-like"/>
    <property type="match status" value="1"/>
</dbReference>
<keyword evidence="7" id="KW-0694">RNA-binding</keyword>
<dbReference type="Gene3D" id="2.30.30.280">
    <property type="entry name" value="Adenine nucleotide alpha hydrolases-like domains"/>
    <property type="match status" value="1"/>
</dbReference>
<evidence type="ECO:0000313" key="13">
    <source>
        <dbReference type="Proteomes" id="UP000178977"/>
    </source>
</evidence>
<dbReference type="InterPro" id="IPR014729">
    <property type="entry name" value="Rossmann-like_a/b/a_fold"/>
</dbReference>
<accession>A0A1G2LAX0</accession>
<dbReference type="EMBL" id="MHQT01000035">
    <property type="protein sequence ID" value="OHA08776.1"/>
    <property type="molecule type" value="Genomic_DNA"/>
</dbReference>
<evidence type="ECO:0000256" key="1">
    <source>
        <dbReference type="ARBA" id="ARBA00011949"/>
    </source>
</evidence>
<evidence type="ECO:0000256" key="8">
    <source>
        <dbReference type="ARBA" id="ARBA00023157"/>
    </source>
</evidence>
<evidence type="ECO:0000256" key="2">
    <source>
        <dbReference type="ARBA" id="ARBA00022555"/>
    </source>
</evidence>
<dbReference type="InterPro" id="IPR046884">
    <property type="entry name" value="MnmA-like_central"/>
</dbReference>
<organism evidence="12 13">
    <name type="scientific">Candidatus Sungbacteria bacterium RIFCSPLOWO2_01_FULL_60_25</name>
    <dbReference type="NCBI Taxonomy" id="1802281"/>
    <lineage>
        <taxon>Bacteria</taxon>
        <taxon>Candidatus Sungiibacteriota</taxon>
    </lineage>
</organism>
<keyword evidence="4" id="KW-0819">tRNA processing</keyword>
<evidence type="ECO:0000313" key="12">
    <source>
        <dbReference type="EMBL" id="OHA08776.1"/>
    </source>
</evidence>
<dbReference type="Pfam" id="PF03054">
    <property type="entry name" value="tRNA_Me_trans"/>
    <property type="match status" value="1"/>
</dbReference>
<evidence type="ECO:0000256" key="7">
    <source>
        <dbReference type="ARBA" id="ARBA00022884"/>
    </source>
</evidence>
<dbReference type="AlphaFoldDB" id="A0A1G2LAX0"/>
<dbReference type="NCBIfam" id="TIGR00420">
    <property type="entry name" value="trmU"/>
    <property type="match status" value="1"/>
</dbReference>
<dbReference type="InterPro" id="IPR046885">
    <property type="entry name" value="MnmA-like_C"/>
</dbReference>
<dbReference type="Pfam" id="PF20258">
    <property type="entry name" value="tRNA_Me_trans_C"/>
    <property type="match status" value="2"/>
</dbReference>
<dbReference type="PANTHER" id="PTHR11933">
    <property type="entry name" value="TRNA 5-METHYLAMINOMETHYL-2-THIOURIDYLATE -METHYLTRANSFERASE"/>
    <property type="match status" value="1"/>
</dbReference>
<name>A0A1G2LAX0_9BACT</name>
<dbReference type="Gene3D" id="3.40.50.620">
    <property type="entry name" value="HUPs"/>
    <property type="match status" value="1"/>
</dbReference>
<feature type="domain" description="tRNA-specific 2-thiouridylase MnmA-like C-terminal" evidence="10">
    <location>
        <begin position="275"/>
        <end position="332"/>
    </location>
</feature>
<evidence type="ECO:0000256" key="5">
    <source>
        <dbReference type="ARBA" id="ARBA00022741"/>
    </source>
</evidence>
<dbReference type="GO" id="GO:0103016">
    <property type="term" value="F:tRNA-uridine 2-sulfurtransferase activity"/>
    <property type="evidence" value="ECO:0007669"/>
    <property type="project" value="UniProtKB-EC"/>
</dbReference>
<dbReference type="InterPro" id="IPR023382">
    <property type="entry name" value="MnmA-like_central_sf"/>
</dbReference>
<dbReference type="GO" id="GO:0002143">
    <property type="term" value="P:tRNA wobble position uridine thiolation"/>
    <property type="evidence" value="ECO:0007669"/>
    <property type="project" value="TreeGrafter"/>
</dbReference>
<reference evidence="12 13" key="1">
    <citation type="journal article" date="2016" name="Nat. Commun.">
        <title>Thousands of microbial genomes shed light on interconnected biogeochemical processes in an aquifer system.</title>
        <authorList>
            <person name="Anantharaman K."/>
            <person name="Brown C.T."/>
            <person name="Hug L.A."/>
            <person name="Sharon I."/>
            <person name="Castelle C.J."/>
            <person name="Probst A.J."/>
            <person name="Thomas B.C."/>
            <person name="Singh A."/>
            <person name="Wilkins M.J."/>
            <person name="Karaoz U."/>
            <person name="Brodie E.L."/>
            <person name="Williams K.H."/>
            <person name="Hubbard S.S."/>
            <person name="Banfield J.F."/>
        </authorList>
    </citation>
    <scope>NUCLEOTIDE SEQUENCE [LARGE SCALE GENOMIC DNA]</scope>
</reference>
<feature type="domain" description="tRNA-specific 2-thiouridylase MnmA-like central" evidence="11">
    <location>
        <begin position="186"/>
        <end position="263"/>
    </location>
</feature>
<dbReference type="CDD" id="cd01998">
    <property type="entry name" value="MnmA_TRMU-like"/>
    <property type="match status" value="1"/>
</dbReference>
<evidence type="ECO:0000256" key="6">
    <source>
        <dbReference type="ARBA" id="ARBA00022840"/>
    </source>
</evidence>
<dbReference type="Gene3D" id="2.40.30.10">
    <property type="entry name" value="Translation factors"/>
    <property type="match status" value="1"/>
</dbReference>
<keyword evidence="2" id="KW-0820">tRNA-binding</keyword>
<gene>
    <name evidence="12" type="ORF">A3A44_01900</name>
</gene>
<dbReference type="EC" id="2.8.1.13" evidence="1"/>
<dbReference type="InterPro" id="IPR004506">
    <property type="entry name" value="MnmA-like"/>
</dbReference>
<comment type="catalytic activity">
    <reaction evidence="9">
        <text>S-sulfanyl-L-cysteinyl-[protein] + uridine(34) in tRNA + AH2 + ATP = 2-thiouridine(34) in tRNA + L-cysteinyl-[protein] + A + AMP + diphosphate + H(+)</text>
        <dbReference type="Rhea" id="RHEA:47032"/>
        <dbReference type="Rhea" id="RHEA-COMP:10131"/>
        <dbReference type="Rhea" id="RHEA-COMP:11726"/>
        <dbReference type="Rhea" id="RHEA-COMP:11727"/>
        <dbReference type="Rhea" id="RHEA-COMP:11728"/>
        <dbReference type="ChEBI" id="CHEBI:13193"/>
        <dbReference type="ChEBI" id="CHEBI:15378"/>
        <dbReference type="ChEBI" id="CHEBI:17499"/>
        <dbReference type="ChEBI" id="CHEBI:29950"/>
        <dbReference type="ChEBI" id="CHEBI:30616"/>
        <dbReference type="ChEBI" id="CHEBI:33019"/>
        <dbReference type="ChEBI" id="CHEBI:61963"/>
        <dbReference type="ChEBI" id="CHEBI:65315"/>
        <dbReference type="ChEBI" id="CHEBI:87170"/>
        <dbReference type="ChEBI" id="CHEBI:456215"/>
        <dbReference type="EC" id="2.8.1.13"/>
    </reaction>
</comment>
<dbReference type="GO" id="GO:0000049">
    <property type="term" value="F:tRNA binding"/>
    <property type="evidence" value="ECO:0007669"/>
    <property type="project" value="UniProtKB-KW"/>
</dbReference>
<evidence type="ECO:0000256" key="4">
    <source>
        <dbReference type="ARBA" id="ARBA00022694"/>
    </source>
</evidence>
<keyword evidence="8" id="KW-1015">Disulfide bond</keyword>